<dbReference type="CDD" id="cd19941">
    <property type="entry name" value="TIL"/>
    <property type="match status" value="8"/>
</dbReference>
<dbReference type="SUPFAM" id="SSF57567">
    <property type="entry name" value="Serine protease inhibitors"/>
    <property type="match status" value="8"/>
</dbReference>
<dbReference type="EMBL" id="CM016762">
    <property type="protein sequence ID" value="TMS37081.1"/>
    <property type="molecule type" value="Genomic_DNA"/>
</dbReference>
<proteinExistence type="predicted"/>
<keyword evidence="6" id="KW-1185">Reference proteome</keyword>
<dbReference type="Proteomes" id="UP000298663">
    <property type="component" value="Chromosome X"/>
</dbReference>
<keyword evidence="3" id="KW-1015">Disulfide bond</keyword>
<reference evidence="5 6" key="1">
    <citation type="journal article" date="2015" name="Genome Biol.">
        <title>Comparative genomics of Steinernema reveals deeply conserved gene regulatory networks.</title>
        <authorList>
            <person name="Dillman A.R."/>
            <person name="Macchietto M."/>
            <person name="Porter C.F."/>
            <person name="Rogers A."/>
            <person name="Williams B."/>
            <person name="Antoshechkin I."/>
            <person name="Lee M.M."/>
            <person name="Goodwin Z."/>
            <person name="Lu X."/>
            <person name="Lewis E.E."/>
            <person name="Goodrich-Blair H."/>
            <person name="Stock S.P."/>
            <person name="Adams B.J."/>
            <person name="Sternberg P.W."/>
            <person name="Mortazavi A."/>
        </authorList>
    </citation>
    <scope>NUCLEOTIDE SEQUENCE [LARGE SCALE GENOMIC DNA]</scope>
    <source>
        <strain evidence="5 6">ALL</strain>
    </source>
</reference>
<gene>
    <name evidence="5" type="ORF">L596_004092</name>
</gene>
<dbReference type="OrthoDB" id="5912264at2759"/>
<dbReference type="InterPro" id="IPR002919">
    <property type="entry name" value="TIL_dom"/>
</dbReference>
<dbReference type="InterPro" id="IPR051368">
    <property type="entry name" value="SerProtInhib-TIL_Domain"/>
</dbReference>
<dbReference type="InterPro" id="IPR036084">
    <property type="entry name" value="Ser_inhib-like_sf"/>
</dbReference>
<feature type="domain" description="EGF-like" evidence="4">
    <location>
        <begin position="403"/>
        <end position="435"/>
    </location>
</feature>
<evidence type="ECO:0000259" key="4">
    <source>
        <dbReference type="SMART" id="SM00181"/>
    </source>
</evidence>
<reference evidence="5 6" key="2">
    <citation type="journal article" date="2019" name="G3 (Bethesda)">
        <title>Hybrid Assembly of the Genome of the Entomopathogenic Nematode Steinernema carpocapsae Identifies the X-Chromosome.</title>
        <authorList>
            <person name="Serra L."/>
            <person name="Macchietto M."/>
            <person name="Macias-Munoz A."/>
            <person name="McGill C.J."/>
            <person name="Rodriguez I.M."/>
            <person name="Rodriguez B."/>
            <person name="Murad R."/>
            <person name="Mortazavi A."/>
        </authorList>
    </citation>
    <scope>NUCLEOTIDE SEQUENCE [LARGE SCALE GENOMIC DNA]</scope>
    <source>
        <strain evidence="5 6">ALL</strain>
    </source>
</reference>
<keyword evidence="1" id="KW-0646">Protease inhibitor</keyword>
<feature type="domain" description="EGF-like" evidence="4">
    <location>
        <begin position="462"/>
        <end position="499"/>
    </location>
</feature>
<protein>
    <recommendedName>
        <fullName evidence="4">EGF-like domain-containing protein</fullName>
    </recommendedName>
</protein>
<evidence type="ECO:0000313" key="6">
    <source>
        <dbReference type="Proteomes" id="UP000298663"/>
    </source>
</evidence>
<keyword evidence="2" id="KW-0722">Serine protease inhibitor</keyword>
<organism evidence="5 6">
    <name type="scientific">Steinernema carpocapsae</name>
    <name type="common">Entomopathogenic nematode</name>
    <dbReference type="NCBI Taxonomy" id="34508"/>
    <lineage>
        <taxon>Eukaryota</taxon>
        <taxon>Metazoa</taxon>
        <taxon>Ecdysozoa</taxon>
        <taxon>Nematoda</taxon>
        <taxon>Chromadorea</taxon>
        <taxon>Rhabditida</taxon>
        <taxon>Tylenchina</taxon>
        <taxon>Panagrolaimomorpha</taxon>
        <taxon>Strongyloidoidea</taxon>
        <taxon>Steinernematidae</taxon>
        <taxon>Steinernema</taxon>
    </lineage>
</organism>
<dbReference type="PANTHER" id="PTHR23259">
    <property type="entry name" value="RIDDLE"/>
    <property type="match status" value="1"/>
</dbReference>
<feature type="domain" description="EGF-like" evidence="4">
    <location>
        <begin position="658"/>
        <end position="695"/>
    </location>
</feature>
<feature type="domain" description="EGF-like" evidence="4">
    <location>
        <begin position="529"/>
        <end position="566"/>
    </location>
</feature>
<dbReference type="InterPro" id="IPR000742">
    <property type="entry name" value="EGF"/>
</dbReference>
<evidence type="ECO:0000256" key="2">
    <source>
        <dbReference type="ARBA" id="ARBA00022900"/>
    </source>
</evidence>
<dbReference type="AlphaFoldDB" id="A0A4U8UUT9"/>
<evidence type="ECO:0000313" key="5">
    <source>
        <dbReference type="EMBL" id="TMS37081.1"/>
    </source>
</evidence>
<feature type="domain" description="EGF-like" evidence="4">
    <location>
        <begin position="144"/>
        <end position="176"/>
    </location>
</feature>
<dbReference type="GO" id="GO:0004867">
    <property type="term" value="F:serine-type endopeptidase inhibitor activity"/>
    <property type="evidence" value="ECO:0007669"/>
    <property type="project" value="UniProtKB-KW"/>
</dbReference>
<dbReference type="PANTHER" id="PTHR23259:SF70">
    <property type="entry name" value="ACCESSORY GLAND PROTEIN ACP62F-RELATED"/>
    <property type="match status" value="1"/>
</dbReference>
<feature type="domain" description="EGF-like" evidence="4">
    <location>
        <begin position="324"/>
        <end position="360"/>
    </location>
</feature>
<comment type="caution">
    <text evidence="5">The sequence shown here is derived from an EMBL/GenBank/DDBJ whole genome shotgun (WGS) entry which is preliminary data.</text>
</comment>
<sequence length="700" mass="75417">MDDAKETITTSRHWRNARRSALRTLPPATTASPQASAIALQVEYSRCFVKFETLFLDATDAKCGKNEEQMSCGSCDDICGQPPTVCSAVCRPASCGCVEGFLRNRRGTCVPRSECDHLQFDSPIDDDICGTNETMKACGACDSSCVNPLRACDMVCRTPECGCRDGFIRNFENRCVLITDCLVVGNKSRELVCRGDNEIVHSCGACDMKCNEPSVACSLACGEPECGCANGWTATESACRRSPAQPTTLVRTLFALLSTHALMALVLTASSLFSTTNCPVVNIALAPEGCVYAEEINEVGCSTAKLICQDLKCGQNEEVKICGACDPTCEKPICASSLLCKQPECGCIDGFVRDKIGTCINATQCQHHAIIVDHHVPGIPKVAHPKCGLNEELKACGSACAPTCTVPEPVCEAHCIIDVCQCKEGYVAFTNGSCIALSDCPEYHKNVTECGEHEAFTNCGSACEPTCENTEPTVCTLQCVVDVCQCVKGYVRNSHGKCVKKSQCKAPAAVIEANHVCDPNEHFTACGTECEPTCSEPFPAFCTDHCVVDVCQCAPGFVRDTNNKCVLFSECLEVDDSSCGRFEKFQSCGTACEPTCENPEPKDCTQQCILDVCQCRAGYVRDDKGKCIKKSHCPKKEAPKNEERICGTHEKFQTCGTACEPTCENQKPAFCTDHCIVDVCQCEASFVRHVSGLCVSPSQC</sequence>
<feature type="domain" description="EGF-like" evidence="4">
    <location>
        <begin position="595"/>
        <end position="628"/>
    </location>
</feature>
<dbReference type="SMART" id="SM00181">
    <property type="entry name" value="EGF"/>
    <property type="match status" value="8"/>
</dbReference>
<evidence type="ECO:0000256" key="3">
    <source>
        <dbReference type="ARBA" id="ARBA00023157"/>
    </source>
</evidence>
<dbReference type="Gene3D" id="2.10.25.10">
    <property type="entry name" value="Laminin"/>
    <property type="match status" value="8"/>
</dbReference>
<dbReference type="EMBL" id="AZBU02000001">
    <property type="protein sequence ID" value="TMS37081.1"/>
    <property type="molecule type" value="Genomic_DNA"/>
</dbReference>
<dbReference type="Pfam" id="PF01826">
    <property type="entry name" value="TIL"/>
    <property type="match status" value="7"/>
</dbReference>
<feature type="domain" description="EGF-like" evidence="4">
    <location>
        <begin position="78"/>
        <end position="110"/>
    </location>
</feature>
<name>A0A4U8UUT9_STECR</name>
<accession>A0A4U8UUT9</accession>
<evidence type="ECO:0000256" key="1">
    <source>
        <dbReference type="ARBA" id="ARBA00022690"/>
    </source>
</evidence>